<feature type="region of interest" description="Disordered" evidence="1">
    <location>
        <begin position="1"/>
        <end position="22"/>
    </location>
</feature>
<dbReference type="InParanoid" id="M4BFW7"/>
<dbReference type="VEuPathDB" id="FungiDB:HpaG805186"/>
<accession>M4BFW7</accession>
<proteinExistence type="predicted"/>
<dbReference type="Proteomes" id="UP000011713">
    <property type="component" value="Unassembled WGS sequence"/>
</dbReference>
<dbReference type="EnsemblProtists" id="HpaT805187">
    <property type="protein sequence ID" value="HpaP805187"/>
    <property type="gene ID" value="HpaG805187"/>
</dbReference>
<reference evidence="3" key="1">
    <citation type="journal article" date="2010" name="Science">
        <title>Signatures of adaptation to obligate biotrophy in the Hyaloperonospora arabidopsidis genome.</title>
        <authorList>
            <person name="Baxter L."/>
            <person name="Tripathy S."/>
            <person name="Ishaque N."/>
            <person name="Boot N."/>
            <person name="Cabral A."/>
            <person name="Kemen E."/>
            <person name="Thines M."/>
            <person name="Ah-Fong A."/>
            <person name="Anderson R."/>
            <person name="Badejoko W."/>
            <person name="Bittner-Eddy P."/>
            <person name="Boore J.L."/>
            <person name="Chibucos M.C."/>
            <person name="Coates M."/>
            <person name="Dehal P."/>
            <person name="Delehaunty K."/>
            <person name="Dong S."/>
            <person name="Downton P."/>
            <person name="Dumas B."/>
            <person name="Fabro G."/>
            <person name="Fronick C."/>
            <person name="Fuerstenberg S.I."/>
            <person name="Fulton L."/>
            <person name="Gaulin E."/>
            <person name="Govers F."/>
            <person name="Hughes L."/>
            <person name="Humphray S."/>
            <person name="Jiang R.H."/>
            <person name="Judelson H."/>
            <person name="Kamoun S."/>
            <person name="Kyung K."/>
            <person name="Meijer H."/>
            <person name="Minx P."/>
            <person name="Morris P."/>
            <person name="Nelson J."/>
            <person name="Phuntumart V."/>
            <person name="Qutob D."/>
            <person name="Rehmany A."/>
            <person name="Rougon-Cardoso A."/>
            <person name="Ryden P."/>
            <person name="Torto-Alalibo T."/>
            <person name="Studholme D."/>
            <person name="Wang Y."/>
            <person name="Win J."/>
            <person name="Wood J."/>
            <person name="Clifton S.W."/>
            <person name="Rogers J."/>
            <person name="Van den Ackerveken G."/>
            <person name="Jones J.D."/>
            <person name="McDowell J.M."/>
            <person name="Beynon J."/>
            <person name="Tyler B.M."/>
        </authorList>
    </citation>
    <scope>NUCLEOTIDE SEQUENCE [LARGE SCALE GENOMIC DNA]</scope>
    <source>
        <strain evidence="3">Emoy2</strain>
    </source>
</reference>
<evidence type="ECO:0000313" key="2">
    <source>
        <dbReference type="EnsemblProtists" id="HpaP805187"/>
    </source>
</evidence>
<reference evidence="2" key="2">
    <citation type="submission" date="2015-06" db="UniProtKB">
        <authorList>
            <consortium name="EnsemblProtists"/>
        </authorList>
    </citation>
    <scope>IDENTIFICATION</scope>
    <source>
        <strain evidence="2">Emoy2</strain>
    </source>
</reference>
<protein>
    <submittedName>
        <fullName evidence="2">Uncharacterized protein</fullName>
    </submittedName>
</protein>
<name>M4BFW7_HYAAE</name>
<dbReference type="HOGENOM" id="CLU_2404241_0_0_1"/>
<dbReference type="EnsemblProtists" id="HpaT805186">
    <property type="protein sequence ID" value="HpaP805186"/>
    <property type="gene ID" value="HpaG805186"/>
</dbReference>
<sequence>MTSCFRLWSSPQSRTSVLPAPSRDNVQFHKGEHAMHVWQIEHRGHLDPAELGGSYDKHGIVGHRLPREPCDMCINETKHVTQDRRHGDLMAEG</sequence>
<evidence type="ECO:0000256" key="1">
    <source>
        <dbReference type="SAM" id="MobiDB-lite"/>
    </source>
</evidence>
<dbReference type="EMBL" id="JH598219">
    <property type="status" value="NOT_ANNOTATED_CDS"/>
    <property type="molecule type" value="Genomic_DNA"/>
</dbReference>
<evidence type="ECO:0000313" key="3">
    <source>
        <dbReference type="Proteomes" id="UP000011713"/>
    </source>
</evidence>
<keyword evidence="3" id="KW-1185">Reference proteome</keyword>
<feature type="compositionally biased region" description="Polar residues" evidence="1">
    <location>
        <begin position="1"/>
        <end position="16"/>
    </location>
</feature>
<dbReference type="AlphaFoldDB" id="M4BFW7"/>
<organism evidence="2 3">
    <name type="scientific">Hyaloperonospora arabidopsidis (strain Emoy2)</name>
    <name type="common">Downy mildew agent</name>
    <name type="synonym">Peronospora arabidopsidis</name>
    <dbReference type="NCBI Taxonomy" id="559515"/>
    <lineage>
        <taxon>Eukaryota</taxon>
        <taxon>Sar</taxon>
        <taxon>Stramenopiles</taxon>
        <taxon>Oomycota</taxon>
        <taxon>Peronosporomycetes</taxon>
        <taxon>Peronosporales</taxon>
        <taxon>Peronosporaceae</taxon>
        <taxon>Hyaloperonospora</taxon>
    </lineage>
</organism>